<evidence type="ECO:0000256" key="1">
    <source>
        <dbReference type="SAM" id="SignalP"/>
    </source>
</evidence>
<dbReference type="InterPro" id="IPR041325">
    <property type="entry name" value="Gln_deamidase_2"/>
</dbReference>
<dbReference type="Gene3D" id="3.10.620.30">
    <property type="match status" value="1"/>
</dbReference>
<keyword evidence="4" id="KW-1185">Reference proteome</keyword>
<dbReference type="Pfam" id="PF18626">
    <property type="entry name" value="Gln_deamidase_2"/>
    <property type="match status" value="1"/>
</dbReference>
<dbReference type="RefSeq" id="WP_188091257.1">
    <property type="nucleotide sequence ID" value="NZ_JACVFC010000005.1"/>
</dbReference>
<reference evidence="3 4" key="1">
    <citation type="submission" date="2020-09" db="EMBL/GenBank/DDBJ databases">
        <title>Genome sequences of type strains of Chitinophaga qingshengii and Chitinophaga varians.</title>
        <authorList>
            <person name="Kittiwongwattana C."/>
        </authorList>
    </citation>
    <scope>NUCLEOTIDE SEQUENCE [LARGE SCALE GENOMIC DNA]</scope>
    <source>
        <strain evidence="3 4">JCM 30026</strain>
    </source>
</reference>
<dbReference type="PROSITE" id="PS51257">
    <property type="entry name" value="PROKAR_LIPOPROTEIN"/>
    <property type="match status" value="1"/>
</dbReference>
<name>A0ABR7TWZ0_9BACT</name>
<dbReference type="Gene3D" id="2.40.50.340">
    <property type="match status" value="1"/>
</dbReference>
<comment type="caution">
    <text evidence="3">The sequence shown here is derived from an EMBL/GenBank/DDBJ whole genome shotgun (WGS) entry which is preliminary data.</text>
</comment>
<evidence type="ECO:0000313" key="4">
    <source>
        <dbReference type="Proteomes" id="UP000659124"/>
    </source>
</evidence>
<sequence length="264" mass="29126">MKKTFSYLFVLLIGLSCTFVACTKDGKNSAPSEENNTNPPLQTIVRTDSSKVFGNLTPTMVNLKNNRADIFFAQTPMVFTLDLREKNSQKNLELIKAAAKDEIPVMISVYKNGILESKIEIAAVEAASKQTIDKYMLDYAPKRPLTTKEEDIPLMPSEAKMNLIFSACASDPVQTFAFKSDGCYARAQQIAKIIAMNGYGCGKLFIYATSAPLAVTVNSFCCQQWSYHVAPLVRFKNAAGVAEVRVFDGIDGQSVYEQHLEKAS</sequence>
<feature type="chain" id="PRO_5047484765" description="Protein glutaminase domain-containing protein" evidence="1">
    <location>
        <begin position="22"/>
        <end position="264"/>
    </location>
</feature>
<accession>A0ABR7TWZ0</accession>
<proteinExistence type="predicted"/>
<feature type="signal peptide" evidence="1">
    <location>
        <begin position="1"/>
        <end position="21"/>
    </location>
</feature>
<dbReference type="Proteomes" id="UP000659124">
    <property type="component" value="Unassembled WGS sequence"/>
</dbReference>
<protein>
    <recommendedName>
        <fullName evidence="2">Protein glutaminase domain-containing protein</fullName>
    </recommendedName>
</protein>
<evidence type="ECO:0000313" key="3">
    <source>
        <dbReference type="EMBL" id="MBC9934138.1"/>
    </source>
</evidence>
<gene>
    <name evidence="3" type="ORF">ICL07_27375</name>
</gene>
<evidence type="ECO:0000259" key="2">
    <source>
        <dbReference type="Pfam" id="PF18626"/>
    </source>
</evidence>
<keyword evidence="1" id="KW-0732">Signal</keyword>
<feature type="domain" description="Protein glutaminase" evidence="2">
    <location>
        <begin position="172"/>
        <end position="248"/>
    </location>
</feature>
<organism evidence="3 4">
    <name type="scientific">Chitinophaga qingshengii</name>
    <dbReference type="NCBI Taxonomy" id="1569794"/>
    <lineage>
        <taxon>Bacteria</taxon>
        <taxon>Pseudomonadati</taxon>
        <taxon>Bacteroidota</taxon>
        <taxon>Chitinophagia</taxon>
        <taxon>Chitinophagales</taxon>
        <taxon>Chitinophagaceae</taxon>
        <taxon>Chitinophaga</taxon>
    </lineage>
</organism>
<dbReference type="EMBL" id="JACVFC010000005">
    <property type="protein sequence ID" value="MBC9934138.1"/>
    <property type="molecule type" value="Genomic_DNA"/>
</dbReference>